<keyword evidence="1" id="KW-0233">DNA recombination</keyword>
<sequence length="741" mass="85536">MIVRDDRSEISIFDNIVLPMSQTWHKRDENSEIVNNIAMEAENTFGINTQYSIPDVNIVDKKQECSNANNKQSKIKILSNVILLPMSGVDQTEQNLEVLPTIAMKTPNFSQEKEQPNFWLSHDIQDLDDRDDLVELKENQTTDISTPLIIIPPREAYQGLQSDALHNIVVEDPFTISLGSFPKITENCGILSAEHDESIEPEELTTHLPEICAVDLKTKSLQNNSNKHIHILEEEVEKTKVKHYKDKKTFCPYCDLNVSHFSRHLSTYHSGELKVQEIHSMKPNSKQRRNAIIALAKEGNFLFNKTSTILRPVRRVERYDDSSNEDYLPCSYCLGSYKKKSLHRHAKRCNQNNSSDSARKMPRIDGQATLLRGSIIHDVLLKEKLFPRMRADEVALVVKKDKLICSYGLSYLKGRRSKGNIDFVRQTMRRLARLLMFARSENNCIKELLDLLFPKHFDLIIRGVKKLDDIIMTQKTSSLLHWHLAYVHYLQIENSEDKRKEVKTLRKLFESQWADEISAQAGADLSSQKWNKKELLPLTSDLKILNEYLNEKAQISSDCLQVCEKNITAYKTLKEVLYCQIILLNRRRPAEVAQIKTNSFQLLHTNELSNEFENCLTQTERILLNSFSRLVIRGKRGRGVAILLSPTMKGHFEELLKVRHHFVSNNNDYIFHTSGFTCLDGTKILRKYAMNCKLQFPNNITATRLRKHLATVTQLLQFSEQDLEQLSTFMGHTIKNPLQFL</sequence>
<gene>
    <name evidence="2" type="ORF">WA026_012801</name>
</gene>
<dbReference type="EMBL" id="JARQZJ010000006">
    <property type="protein sequence ID" value="KAK9871424.1"/>
    <property type="molecule type" value="Genomic_DNA"/>
</dbReference>
<dbReference type="Gene3D" id="1.10.443.10">
    <property type="entry name" value="Intergrase catalytic core"/>
    <property type="match status" value="1"/>
</dbReference>
<dbReference type="PANTHER" id="PTHR33480:SF1">
    <property type="entry name" value="TYR RECOMBINASE DOMAIN-CONTAINING PROTEIN"/>
    <property type="match status" value="1"/>
</dbReference>
<accession>A0AAW1TW87</accession>
<reference evidence="2 3" key="1">
    <citation type="submission" date="2023-03" db="EMBL/GenBank/DDBJ databases">
        <title>Genome insight into feeding habits of ladybird beetles.</title>
        <authorList>
            <person name="Li H.-S."/>
            <person name="Huang Y.-H."/>
            <person name="Pang H."/>
        </authorList>
    </citation>
    <scope>NUCLEOTIDE SEQUENCE [LARGE SCALE GENOMIC DNA]</scope>
    <source>
        <strain evidence="2">SYSU_2023b</strain>
        <tissue evidence="2">Whole body</tissue>
    </source>
</reference>
<dbReference type="InterPro" id="IPR013762">
    <property type="entry name" value="Integrase-like_cat_sf"/>
</dbReference>
<dbReference type="Proteomes" id="UP001431783">
    <property type="component" value="Unassembled WGS sequence"/>
</dbReference>
<dbReference type="AlphaFoldDB" id="A0AAW1TW87"/>
<evidence type="ECO:0000313" key="3">
    <source>
        <dbReference type="Proteomes" id="UP001431783"/>
    </source>
</evidence>
<keyword evidence="3" id="KW-1185">Reference proteome</keyword>
<dbReference type="GO" id="GO:0015074">
    <property type="term" value="P:DNA integration"/>
    <property type="evidence" value="ECO:0007669"/>
    <property type="project" value="InterPro"/>
</dbReference>
<comment type="caution">
    <text evidence="2">The sequence shown here is derived from an EMBL/GenBank/DDBJ whole genome shotgun (WGS) entry which is preliminary data.</text>
</comment>
<proteinExistence type="predicted"/>
<dbReference type="GO" id="GO:0003677">
    <property type="term" value="F:DNA binding"/>
    <property type="evidence" value="ECO:0007669"/>
    <property type="project" value="InterPro"/>
</dbReference>
<protein>
    <submittedName>
        <fullName evidence="2">Uncharacterized protein</fullName>
    </submittedName>
</protein>
<dbReference type="PANTHER" id="PTHR33480">
    <property type="entry name" value="SET DOMAIN-CONTAINING PROTEIN-RELATED"/>
    <property type="match status" value="1"/>
</dbReference>
<dbReference type="SUPFAM" id="SSF56349">
    <property type="entry name" value="DNA breaking-rejoining enzymes"/>
    <property type="match status" value="1"/>
</dbReference>
<dbReference type="InterPro" id="IPR011010">
    <property type="entry name" value="DNA_brk_join_enz"/>
</dbReference>
<dbReference type="GO" id="GO:0006310">
    <property type="term" value="P:DNA recombination"/>
    <property type="evidence" value="ECO:0007669"/>
    <property type="project" value="UniProtKB-KW"/>
</dbReference>
<evidence type="ECO:0000256" key="1">
    <source>
        <dbReference type="ARBA" id="ARBA00023172"/>
    </source>
</evidence>
<evidence type="ECO:0000313" key="2">
    <source>
        <dbReference type="EMBL" id="KAK9871424.1"/>
    </source>
</evidence>
<organism evidence="2 3">
    <name type="scientific">Henosepilachna vigintioctopunctata</name>
    <dbReference type="NCBI Taxonomy" id="420089"/>
    <lineage>
        <taxon>Eukaryota</taxon>
        <taxon>Metazoa</taxon>
        <taxon>Ecdysozoa</taxon>
        <taxon>Arthropoda</taxon>
        <taxon>Hexapoda</taxon>
        <taxon>Insecta</taxon>
        <taxon>Pterygota</taxon>
        <taxon>Neoptera</taxon>
        <taxon>Endopterygota</taxon>
        <taxon>Coleoptera</taxon>
        <taxon>Polyphaga</taxon>
        <taxon>Cucujiformia</taxon>
        <taxon>Coccinelloidea</taxon>
        <taxon>Coccinellidae</taxon>
        <taxon>Epilachninae</taxon>
        <taxon>Epilachnini</taxon>
        <taxon>Henosepilachna</taxon>
    </lineage>
</organism>
<name>A0AAW1TW87_9CUCU</name>